<protein>
    <submittedName>
        <fullName evidence="6">Methanogenic corrinoid protein MtbC1</fullName>
    </submittedName>
</protein>
<evidence type="ECO:0000259" key="4">
    <source>
        <dbReference type="PROSITE" id="PS50937"/>
    </source>
</evidence>
<dbReference type="Gene3D" id="1.10.1240.10">
    <property type="entry name" value="Methionine synthase domain"/>
    <property type="match status" value="1"/>
</dbReference>
<dbReference type="Gene3D" id="3.40.50.280">
    <property type="entry name" value="Cobalamin-binding domain"/>
    <property type="match status" value="1"/>
</dbReference>
<dbReference type="EMBL" id="QQAY01000004">
    <property type="protein sequence ID" value="RDI42964.1"/>
    <property type="molecule type" value="Genomic_DNA"/>
</dbReference>
<dbReference type="GO" id="GO:0046872">
    <property type="term" value="F:metal ion binding"/>
    <property type="evidence" value="ECO:0007669"/>
    <property type="project" value="InterPro"/>
</dbReference>
<dbReference type="InterPro" id="IPR003759">
    <property type="entry name" value="Cbl-bd_cap"/>
</dbReference>
<reference evidence="6 7" key="1">
    <citation type="submission" date="2018-07" db="EMBL/GenBank/DDBJ databases">
        <title>Genomic Encyclopedia of Type Strains, Phase IV (KMG-IV): sequencing the most valuable type-strain genomes for metagenomic binning, comparative biology and taxonomic classification.</title>
        <authorList>
            <person name="Goeker M."/>
        </authorList>
    </citation>
    <scope>NUCLEOTIDE SEQUENCE [LARGE SCALE GENOMIC DNA]</scope>
    <source>
        <strain evidence="6 7">DSM 25281</strain>
    </source>
</reference>
<dbReference type="RefSeq" id="WP_114745291.1">
    <property type="nucleotide sequence ID" value="NZ_QQAY01000004.1"/>
</dbReference>
<dbReference type="PROSITE" id="PS51332">
    <property type="entry name" value="B12_BINDING"/>
    <property type="match status" value="1"/>
</dbReference>
<dbReference type="Pfam" id="PF02310">
    <property type="entry name" value="B12-binding"/>
    <property type="match status" value="1"/>
</dbReference>
<dbReference type="GO" id="GO:0003700">
    <property type="term" value="F:DNA-binding transcription factor activity"/>
    <property type="evidence" value="ECO:0007669"/>
    <property type="project" value="InterPro"/>
</dbReference>
<sequence length="302" mass="34453">MSNQNIGKYNIKAVCTMLGIQAGTLRAWERRYNIIAPVRNESGHRLYTEQHVKILKWLVNKVNQGFTISQAIALLDKNEIENEQDMDDKGTLNSDQLSEELLRELMNFNETRAQELINRAFAVYTMDKVLIDILAGLLVRIGDLWEKGKITTAHEHFASSILRSRIGILMHSFPHNGILPKVVAVCSPGEWHELGLLIFTLFVRRKGFDVIYLGSSIKEEDLFEVLETVNPKFLFMSCTMKENLPRALKLVDTLIQDYPGTHVGIGGSAVDRMEKSKSDQYQANILGLDKQEWDSWLKSKME</sequence>
<dbReference type="PANTHER" id="PTHR30204">
    <property type="entry name" value="REDOX-CYCLING DRUG-SENSING TRANSCRIPTIONAL ACTIVATOR SOXR"/>
    <property type="match status" value="1"/>
</dbReference>
<name>A0A370GKT4_9BACI</name>
<evidence type="ECO:0000256" key="2">
    <source>
        <dbReference type="ARBA" id="ARBA00023125"/>
    </source>
</evidence>
<feature type="domain" description="B12-binding" evidence="5">
    <location>
        <begin position="179"/>
        <end position="302"/>
    </location>
</feature>
<dbReference type="PROSITE" id="PS50937">
    <property type="entry name" value="HTH_MERR_2"/>
    <property type="match status" value="1"/>
</dbReference>
<dbReference type="GO" id="GO:0031419">
    <property type="term" value="F:cobalamin binding"/>
    <property type="evidence" value="ECO:0007669"/>
    <property type="project" value="InterPro"/>
</dbReference>
<evidence type="ECO:0000256" key="3">
    <source>
        <dbReference type="ARBA" id="ARBA00023163"/>
    </source>
</evidence>
<dbReference type="InterPro" id="IPR047057">
    <property type="entry name" value="MerR_fam"/>
</dbReference>
<gene>
    <name evidence="6" type="ORF">DFR59_10414</name>
</gene>
<dbReference type="OrthoDB" id="9800334at2"/>
<dbReference type="Proteomes" id="UP000255326">
    <property type="component" value="Unassembled WGS sequence"/>
</dbReference>
<dbReference type="InterPro" id="IPR036724">
    <property type="entry name" value="Cobalamin-bd_sf"/>
</dbReference>
<dbReference type="AlphaFoldDB" id="A0A370GKT4"/>
<keyword evidence="2" id="KW-0238">DNA-binding</keyword>
<dbReference type="PANTHER" id="PTHR30204:SF67">
    <property type="entry name" value="HTH-TYPE TRANSCRIPTIONAL REGULATOR MLRA-RELATED"/>
    <property type="match status" value="1"/>
</dbReference>
<feature type="domain" description="HTH merR-type" evidence="4">
    <location>
        <begin position="8"/>
        <end position="77"/>
    </location>
</feature>
<evidence type="ECO:0000259" key="5">
    <source>
        <dbReference type="PROSITE" id="PS51332"/>
    </source>
</evidence>
<keyword evidence="7" id="KW-1185">Reference proteome</keyword>
<proteinExistence type="predicted"/>
<evidence type="ECO:0000256" key="1">
    <source>
        <dbReference type="ARBA" id="ARBA00023015"/>
    </source>
</evidence>
<keyword evidence="1" id="KW-0805">Transcription regulation</keyword>
<evidence type="ECO:0000313" key="7">
    <source>
        <dbReference type="Proteomes" id="UP000255326"/>
    </source>
</evidence>
<dbReference type="SUPFAM" id="SSF52242">
    <property type="entry name" value="Cobalamin (vitamin B12)-binding domain"/>
    <property type="match status" value="1"/>
</dbReference>
<dbReference type="CDD" id="cd01104">
    <property type="entry name" value="HTH_MlrA-CarA"/>
    <property type="match status" value="1"/>
</dbReference>
<accession>A0A370GKT4</accession>
<comment type="caution">
    <text evidence="6">The sequence shown here is derived from an EMBL/GenBank/DDBJ whole genome shotgun (WGS) entry which is preliminary data.</text>
</comment>
<dbReference type="SMART" id="SM00422">
    <property type="entry name" value="HTH_MERR"/>
    <property type="match status" value="1"/>
</dbReference>
<dbReference type="GO" id="GO:0003677">
    <property type="term" value="F:DNA binding"/>
    <property type="evidence" value="ECO:0007669"/>
    <property type="project" value="UniProtKB-KW"/>
</dbReference>
<dbReference type="SUPFAM" id="SSF46955">
    <property type="entry name" value="Putative DNA-binding domain"/>
    <property type="match status" value="1"/>
</dbReference>
<dbReference type="Pfam" id="PF02607">
    <property type="entry name" value="B12-binding_2"/>
    <property type="match status" value="1"/>
</dbReference>
<dbReference type="InterPro" id="IPR006158">
    <property type="entry name" value="Cobalamin-bd"/>
</dbReference>
<dbReference type="InterPro" id="IPR036594">
    <property type="entry name" value="Meth_synthase_dom"/>
</dbReference>
<organism evidence="6 7">
    <name type="scientific">Falsibacillus pallidus</name>
    <dbReference type="NCBI Taxonomy" id="493781"/>
    <lineage>
        <taxon>Bacteria</taxon>
        <taxon>Bacillati</taxon>
        <taxon>Bacillota</taxon>
        <taxon>Bacilli</taxon>
        <taxon>Bacillales</taxon>
        <taxon>Bacillaceae</taxon>
        <taxon>Falsibacillus</taxon>
    </lineage>
</organism>
<dbReference type="Pfam" id="PF13411">
    <property type="entry name" value="MerR_1"/>
    <property type="match status" value="1"/>
</dbReference>
<evidence type="ECO:0000313" key="6">
    <source>
        <dbReference type="EMBL" id="RDI42964.1"/>
    </source>
</evidence>
<dbReference type="InterPro" id="IPR009061">
    <property type="entry name" value="DNA-bd_dom_put_sf"/>
</dbReference>
<dbReference type="Gene3D" id="1.10.1660.10">
    <property type="match status" value="1"/>
</dbReference>
<keyword evidence="3" id="KW-0804">Transcription</keyword>
<dbReference type="InterPro" id="IPR000551">
    <property type="entry name" value="MerR-type_HTH_dom"/>
</dbReference>